<dbReference type="Pfam" id="PF00111">
    <property type="entry name" value="Fer2"/>
    <property type="match status" value="1"/>
</dbReference>
<dbReference type="GO" id="GO:0046872">
    <property type="term" value="F:metal ion binding"/>
    <property type="evidence" value="ECO:0007669"/>
    <property type="project" value="UniProtKB-KW"/>
</dbReference>
<dbReference type="InterPro" id="IPR012675">
    <property type="entry name" value="Beta-grasp_dom_sf"/>
</dbReference>
<keyword evidence="7" id="KW-0408">Iron</keyword>
<accession>A0A840SQ29</accession>
<dbReference type="InterPro" id="IPR036010">
    <property type="entry name" value="2Fe-2S_ferredoxin-like_sf"/>
</dbReference>
<keyword evidence="8" id="KW-0411">Iron-sulfur</keyword>
<evidence type="ECO:0000256" key="3">
    <source>
        <dbReference type="ARBA" id="ARBA00022714"/>
    </source>
</evidence>
<keyword evidence="4" id="KW-0479">Metal-binding</keyword>
<keyword evidence="3" id="KW-0001">2Fe-2S</keyword>
<dbReference type="PANTHER" id="PTHR47354:SF6">
    <property type="entry name" value="NADH OXIDOREDUCTASE HCR"/>
    <property type="match status" value="1"/>
</dbReference>
<name>A0A840SQ29_9RHOB</name>
<comment type="cofactor">
    <cofactor evidence="1">
        <name>FAD</name>
        <dbReference type="ChEBI" id="CHEBI:57692"/>
    </cofactor>
</comment>
<keyword evidence="5" id="KW-0274">FAD</keyword>
<dbReference type="GO" id="GO:0016491">
    <property type="term" value="F:oxidoreductase activity"/>
    <property type="evidence" value="ECO:0007669"/>
    <property type="project" value="UniProtKB-KW"/>
</dbReference>
<dbReference type="PRINTS" id="PR00410">
    <property type="entry name" value="PHEHYDRXLASE"/>
</dbReference>
<gene>
    <name evidence="12" type="ORF">HNP73_002786</name>
</gene>
<keyword evidence="13" id="KW-1185">Reference proteome</keyword>
<evidence type="ECO:0000256" key="6">
    <source>
        <dbReference type="ARBA" id="ARBA00023002"/>
    </source>
</evidence>
<dbReference type="InterPro" id="IPR017927">
    <property type="entry name" value="FAD-bd_FR_type"/>
</dbReference>
<dbReference type="AlphaFoldDB" id="A0A840SQ29"/>
<organism evidence="12 13">
    <name type="scientific">Amaricoccus macauensis</name>
    <dbReference type="NCBI Taxonomy" id="57001"/>
    <lineage>
        <taxon>Bacteria</taxon>
        <taxon>Pseudomonadati</taxon>
        <taxon>Pseudomonadota</taxon>
        <taxon>Alphaproteobacteria</taxon>
        <taxon>Rhodobacterales</taxon>
        <taxon>Paracoccaceae</taxon>
        <taxon>Amaricoccus</taxon>
    </lineage>
</organism>
<evidence type="ECO:0000256" key="4">
    <source>
        <dbReference type="ARBA" id="ARBA00022723"/>
    </source>
</evidence>
<evidence type="ECO:0000259" key="10">
    <source>
        <dbReference type="PROSITE" id="PS51085"/>
    </source>
</evidence>
<dbReference type="InterPro" id="IPR008333">
    <property type="entry name" value="Cbr1-like_FAD-bd_dom"/>
</dbReference>
<dbReference type="Gene3D" id="3.40.50.80">
    <property type="entry name" value="Nucleotide-binding domain of ferredoxin-NADP reductase (FNR) module"/>
    <property type="match status" value="1"/>
</dbReference>
<dbReference type="InterPro" id="IPR017938">
    <property type="entry name" value="Riboflavin_synthase-like_b-brl"/>
</dbReference>
<comment type="similarity">
    <text evidence="9">In the N-terminal section; belongs to the FAD-binding oxidoreductase type 6 family.</text>
</comment>
<keyword evidence="2" id="KW-0285">Flavoprotein</keyword>
<dbReference type="InterPro" id="IPR006058">
    <property type="entry name" value="2Fe2S_fd_BS"/>
</dbReference>
<dbReference type="SUPFAM" id="SSF52343">
    <property type="entry name" value="Ferredoxin reductase-like, C-terminal NADP-linked domain"/>
    <property type="match status" value="1"/>
</dbReference>
<sequence length="360" mass="39143">MSLDLVPRLGGAQPWKDSEPLECVSVVPEGPNTVSFSFRAPSGAWFDYRPGQFLTLELPVAGGPIHRTYTISSSPSRPLSITLTVRAQSTSIGTRWMLDNLREGVRLRAIGPGGIFVPDVPADRKLLLISAGSGVTPMMAITTYRWDLGGQPDICFVNCARRPSELVFRKRLEHMATRVPSIKLHFVVEQDDPHDAWTGYRGTFNQLMLGLMAPDYLDREVYCCGPEPFMQAVRDMLIGFGFDMDHYHQETFAAPVLTPADAPVLDDVVPSAEALSEVIFAASGQSVPCTEADTILAVSRQAGLNIPSGCTFGVCGTCKTRKISGEVHMVHNGGISDEDIAEGYILACCSHPMGRVEIDA</sequence>
<dbReference type="InterPro" id="IPR001041">
    <property type="entry name" value="2Fe-2S_ferredoxin-type"/>
</dbReference>
<dbReference type="PANTHER" id="PTHR47354">
    <property type="entry name" value="NADH OXIDOREDUCTASE HCR"/>
    <property type="match status" value="1"/>
</dbReference>
<dbReference type="Pfam" id="PF00175">
    <property type="entry name" value="NAD_binding_1"/>
    <property type="match status" value="1"/>
</dbReference>
<dbReference type="PROSITE" id="PS00197">
    <property type="entry name" value="2FE2S_FER_1"/>
    <property type="match status" value="1"/>
</dbReference>
<dbReference type="RefSeq" id="WP_184150406.1">
    <property type="nucleotide sequence ID" value="NZ_JACHFM010000002.1"/>
</dbReference>
<evidence type="ECO:0000256" key="5">
    <source>
        <dbReference type="ARBA" id="ARBA00022827"/>
    </source>
</evidence>
<evidence type="ECO:0000256" key="9">
    <source>
        <dbReference type="ARBA" id="ARBA00061434"/>
    </source>
</evidence>
<dbReference type="EMBL" id="JACHFM010000002">
    <property type="protein sequence ID" value="MBB5222850.1"/>
    <property type="molecule type" value="Genomic_DNA"/>
</dbReference>
<comment type="caution">
    <text evidence="12">The sequence shown here is derived from an EMBL/GenBank/DDBJ whole genome shotgun (WGS) entry which is preliminary data.</text>
</comment>
<evidence type="ECO:0000256" key="2">
    <source>
        <dbReference type="ARBA" id="ARBA00022630"/>
    </source>
</evidence>
<evidence type="ECO:0000256" key="1">
    <source>
        <dbReference type="ARBA" id="ARBA00001974"/>
    </source>
</evidence>
<dbReference type="InterPro" id="IPR050415">
    <property type="entry name" value="MRET"/>
</dbReference>
<feature type="domain" description="FAD-binding FR-type" evidence="11">
    <location>
        <begin position="16"/>
        <end position="119"/>
    </location>
</feature>
<dbReference type="PROSITE" id="PS51384">
    <property type="entry name" value="FAD_FR"/>
    <property type="match status" value="1"/>
</dbReference>
<dbReference type="InterPro" id="IPR001433">
    <property type="entry name" value="OxRdtase_FAD/NAD-bd"/>
</dbReference>
<dbReference type="PROSITE" id="PS51085">
    <property type="entry name" value="2FE2S_FER_2"/>
    <property type="match status" value="1"/>
</dbReference>
<dbReference type="CDD" id="cd06215">
    <property type="entry name" value="FNR_iron_sulfur_binding_1"/>
    <property type="match status" value="1"/>
</dbReference>
<evidence type="ECO:0000259" key="11">
    <source>
        <dbReference type="PROSITE" id="PS51384"/>
    </source>
</evidence>
<evidence type="ECO:0000256" key="8">
    <source>
        <dbReference type="ARBA" id="ARBA00023014"/>
    </source>
</evidence>
<protein>
    <submittedName>
        <fullName evidence="12">Ferredoxin-NADP reductase</fullName>
    </submittedName>
</protein>
<dbReference type="InterPro" id="IPR039261">
    <property type="entry name" value="FNR_nucleotide-bd"/>
</dbReference>
<dbReference type="Pfam" id="PF00970">
    <property type="entry name" value="FAD_binding_6"/>
    <property type="match status" value="1"/>
</dbReference>
<evidence type="ECO:0000313" key="13">
    <source>
        <dbReference type="Proteomes" id="UP000549457"/>
    </source>
</evidence>
<dbReference type="CDD" id="cd00207">
    <property type="entry name" value="fer2"/>
    <property type="match status" value="1"/>
</dbReference>
<reference evidence="12 13" key="1">
    <citation type="submission" date="2020-08" db="EMBL/GenBank/DDBJ databases">
        <title>Genomic Encyclopedia of Type Strains, Phase IV (KMG-IV): sequencing the most valuable type-strain genomes for metagenomic binning, comparative biology and taxonomic classification.</title>
        <authorList>
            <person name="Goeker M."/>
        </authorList>
    </citation>
    <scope>NUCLEOTIDE SEQUENCE [LARGE SCALE GENOMIC DNA]</scope>
    <source>
        <strain evidence="12 13">DSM 101730</strain>
    </source>
</reference>
<dbReference type="Gene3D" id="3.10.20.30">
    <property type="match status" value="1"/>
</dbReference>
<dbReference type="Gene3D" id="2.40.30.10">
    <property type="entry name" value="Translation factors"/>
    <property type="match status" value="1"/>
</dbReference>
<dbReference type="GO" id="GO:0051537">
    <property type="term" value="F:2 iron, 2 sulfur cluster binding"/>
    <property type="evidence" value="ECO:0007669"/>
    <property type="project" value="UniProtKB-KW"/>
</dbReference>
<dbReference type="Proteomes" id="UP000549457">
    <property type="component" value="Unassembled WGS sequence"/>
</dbReference>
<dbReference type="SUPFAM" id="SSF63380">
    <property type="entry name" value="Riboflavin synthase domain-like"/>
    <property type="match status" value="1"/>
</dbReference>
<keyword evidence="6" id="KW-0560">Oxidoreductase</keyword>
<evidence type="ECO:0000256" key="7">
    <source>
        <dbReference type="ARBA" id="ARBA00023004"/>
    </source>
</evidence>
<feature type="domain" description="2Fe-2S ferredoxin-type" evidence="10">
    <location>
        <begin position="276"/>
        <end position="360"/>
    </location>
</feature>
<evidence type="ECO:0000313" key="12">
    <source>
        <dbReference type="EMBL" id="MBB5222850.1"/>
    </source>
</evidence>
<proteinExistence type="inferred from homology"/>
<dbReference type="SUPFAM" id="SSF54292">
    <property type="entry name" value="2Fe-2S ferredoxin-like"/>
    <property type="match status" value="1"/>
</dbReference>